<dbReference type="GO" id="GO:0006886">
    <property type="term" value="P:intracellular protein transport"/>
    <property type="evidence" value="ECO:0007669"/>
    <property type="project" value="InterPro"/>
</dbReference>
<reference evidence="12 13" key="1">
    <citation type="submission" date="2021-01" db="EMBL/GenBank/DDBJ databases">
        <title>Cercospora kikuchii MAFF 305040 whole genome shotgun sequence.</title>
        <authorList>
            <person name="Kashiwa T."/>
            <person name="Suzuki T."/>
        </authorList>
    </citation>
    <scope>NUCLEOTIDE SEQUENCE [LARGE SCALE GENOMIC DNA]</scope>
    <source>
        <strain evidence="12 13">MAFF 305040</strain>
    </source>
</reference>
<dbReference type="Proteomes" id="UP000825890">
    <property type="component" value="Unassembled WGS sequence"/>
</dbReference>
<keyword evidence="13" id="KW-1185">Reference proteome</keyword>
<dbReference type="RefSeq" id="XP_044659740.1">
    <property type="nucleotide sequence ID" value="XM_044803805.1"/>
</dbReference>
<comment type="subcellular location">
    <subcellularLocation>
        <location evidence="1">Endoplasmic reticulum membrane</location>
        <topology evidence="1">Single-pass membrane protein</topology>
    </subcellularLocation>
</comment>
<keyword evidence="3" id="KW-0813">Transport</keyword>
<dbReference type="EMBL" id="BOLY01000005">
    <property type="protein sequence ID" value="GIZ45253.1"/>
    <property type="molecule type" value="Genomic_DNA"/>
</dbReference>
<keyword evidence="8" id="KW-0811">Translocation</keyword>
<keyword evidence="6" id="KW-0653">Protein transport</keyword>
<keyword evidence="5" id="KW-0256">Endoplasmic reticulum</keyword>
<feature type="compositionally biased region" description="Basic and acidic residues" evidence="10">
    <location>
        <begin position="150"/>
        <end position="160"/>
    </location>
</feature>
<evidence type="ECO:0000256" key="7">
    <source>
        <dbReference type="ARBA" id="ARBA00022989"/>
    </source>
</evidence>
<feature type="region of interest" description="Disordered" evidence="10">
    <location>
        <begin position="1"/>
        <end position="453"/>
    </location>
</feature>
<protein>
    <recommendedName>
        <fullName evidence="14">Protein transport protein Sec61 subunit beta</fullName>
    </recommendedName>
</protein>
<sequence length="500" mass="52483">MSFYDNSESSWAAPGRQPSWEQQAPPSRSASGSAMSHQSDANAFASQFEEIERATDNLIKSGKWLPTPVMAAAGGPGRRESMPTPARPFEYGGDPRLGGTPSRHQSVSSEFSNDRPGSAGLQGYYAGQRFPGRQPSEAEQMLQAKRRMAAQRERELRNYHQEQQYNRSGKQQAQDRSLSPATMSEEDRRELIARQHRALYGEGSSLYNADGTRAPSQDARTSSAGRGPSPLAFDPFGQAQSGADGSVQMPPRDRAESTASPVSNPPVQQFGLLNDAQQSSRTSTSSPGESPPLTGVSKGSAAGVAPIGTRPAQAPGLGKRSTTPLTPSSLSYGFNASDNRPANTGNDQRSTSAASNPSLSKESASGLGNWGSSSGTWGPGSKNLSVQPSSSPRPSSPINSNPTTGSTTARAASPKAPGGPATAIRRKAAADRADKIANARPASTRAAGAGGSSSTMLRLYTDESPGLKVDPFVVMVLSIGFIISVVALHIIAKFTKRFSS</sequence>
<dbReference type="AlphaFoldDB" id="A0A9P3CVU9"/>
<proteinExistence type="inferred from homology"/>
<evidence type="ECO:0000256" key="5">
    <source>
        <dbReference type="ARBA" id="ARBA00022824"/>
    </source>
</evidence>
<name>A0A9P3CVU9_9PEZI</name>
<feature type="transmembrane region" description="Helical" evidence="11">
    <location>
        <begin position="472"/>
        <end position="492"/>
    </location>
</feature>
<feature type="compositionally biased region" description="Polar residues" evidence="10">
    <location>
        <begin position="19"/>
        <end position="45"/>
    </location>
</feature>
<accession>A0A9P3CVU9</accession>
<evidence type="ECO:0000256" key="1">
    <source>
        <dbReference type="ARBA" id="ARBA00004389"/>
    </source>
</evidence>
<evidence type="ECO:0000256" key="8">
    <source>
        <dbReference type="ARBA" id="ARBA00023010"/>
    </source>
</evidence>
<feature type="compositionally biased region" description="Low complexity" evidence="10">
    <location>
        <begin position="363"/>
        <end position="381"/>
    </location>
</feature>
<feature type="compositionally biased region" description="Polar residues" evidence="10">
    <location>
        <begin position="214"/>
        <end position="224"/>
    </location>
</feature>
<evidence type="ECO:0000256" key="4">
    <source>
        <dbReference type="ARBA" id="ARBA00022692"/>
    </source>
</evidence>
<dbReference type="OrthoDB" id="5401193at2759"/>
<evidence type="ECO:0000313" key="12">
    <source>
        <dbReference type="EMBL" id="GIZ45253.1"/>
    </source>
</evidence>
<feature type="compositionally biased region" description="Polar residues" evidence="10">
    <location>
        <begin position="161"/>
        <end position="182"/>
    </location>
</feature>
<feature type="compositionally biased region" description="Polar residues" evidence="10">
    <location>
        <begin position="257"/>
        <end position="267"/>
    </location>
</feature>
<dbReference type="InterPro" id="IPR030671">
    <property type="entry name" value="Sec61-beta/Sbh"/>
</dbReference>
<evidence type="ECO:0000256" key="10">
    <source>
        <dbReference type="SAM" id="MobiDB-lite"/>
    </source>
</evidence>
<evidence type="ECO:0000256" key="11">
    <source>
        <dbReference type="SAM" id="Phobius"/>
    </source>
</evidence>
<dbReference type="PANTHER" id="PTHR13509">
    <property type="entry name" value="SEC61 SUBUNIT BETA"/>
    <property type="match status" value="1"/>
</dbReference>
<evidence type="ECO:0000256" key="2">
    <source>
        <dbReference type="ARBA" id="ARBA00006103"/>
    </source>
</evidence>
<organism evidence="12 13">
    <name type="scientific">Cercospora kikuchii</name>
    <dbReference type="NCBI Taxonomy" id="84275"/>
    <lineage>
        <taxon>Eukaryota</taxon>
        <taxon>Fungi</taxon>
        <taxon>Dikarya</taxon>
        <taxon>Ascomycota</taxon>
        <taxon>Pezizomycotina</taxon>
        <taxon>Dothideomycetes</taxon>
        <taxon>Dothideomycetidae</taxon>
        <taxon>Mycosphaerellales</taxon>
        <taxon>Mycosphaerellaceae</taxon>
        <taxon>Cercospora</taxon>
    </lineage>
</organism>
<feature type="compositionally biased region" description="Low complexity" evidence="10">
    <location>
        <begin position="321"/>
        <end position="331"/>
    </location>
</feature>
<keyword evidence="7 11" id="KW-1133">Transmembrane helix</keyword>
<dbReference type="InterPro" id="IPR016482">
    <property type="entry name" value="SecG/Sec61-beta/Sbh"/>
</dbReference>
<feature type="compositionally biased region" description="Polar residues" evidence="10">
    <location>
        <begin position="102"/>
        <end position="111"/>
    </location>
</feature>
<evidence type="ECO:0008006" key="14">
    <source>
        <dbReference type="Google" id="ProtNLM"/>
    </source>
</evidence>
<dbReference type="GO" id="GO:0005784">
    <property type="term" value="C:Sec61 translocon complex"/>
    <property type="evidence" value="ECO:0007669"/>
    <property type="project" value="InterPro"/>
</dbReference>
<comment type="caution">
    <text evidence="12">The sequence shown here is derived from an EMBL/GenBank/DDBJ whole genome shotgun (WGS) entry which is preliminary data.</text>
</comment>
<gene>
    <name evidence="12" type="ORF">CKM354_000843100</name>
</gene>
<dbReference type="Pfam" id="PF03911">
    <property type="entry name" value="Sec61_beta"/>
    <property type="match status" value="1"/>
</dbReference>
<evidence type="ECO:0000256" key="9">
    <source>
        <dbReference type="ARBA" id="ARBA00023136"/>
    </source>
</evidence>
<feature type="compositionally biased region" description="Basic and acidic residues" evidence="10">
    <location>
        <begin position="428"/>
        <end position="437"/>
    </location>
</feature>
<feature type="compositionally biased region" description="Polar residues" evidence="10">
    <location>
        <begin position="332"/>
        <end position="362"/>
    </location>
</feature>
<feature type="compositionally biased region" description="Low complexity" evidence="10">
    <location>
        <begin position="279"/>
        <end position="294"/>
    </location>
</feature>
<evidence type="ECO:0000256" key="3">
    <source>
        <dbReference type="ARBA" id="ARBA00022448"/>
    </source>
</evidence>
<dbReference type="GeneID" id="68294006"/>
<keyword evidence="9 11" id="KW-0472">Membrane</keyword>
<evidence type="ECO:0000313" key="13">
    <source>
        <dbReference type="Proteomes" id="UP000825890"/>
    </source>
</evidence>
<comment type="similarity">
    <text evidence="2">Belongs to the SEC61-beta family.</text>
</comment>
<keyword evidence="4 11" id="KW-0812">Transmembrane</keyword>
<evidence type="ECO:0000256" key="6">
    <source>
        <dbReference type="ARBA" id="ARBA00022927"/>
    </source>
</evidence>
<feature type="compositionally biased region" description="Low complexity" evidence="10">
    <location>
        <begin position="388"/>
        <end position="408"/>
    </location>
</feature>
<feature type="compositionally biased region" description="Polar residues" evidence="10">
    <location>
        <begin position="1"/>
        <end position="10"/>
    </location>
</feature>